<dbReference type="InterPro" id="IPR050810">
    <property type="entry name" value="Bact_Secretion_Sys_Channel"/>
</dbReference>
<protein>
    <submittedName>
        <fullName evidence="9">Lipoprotein</fullName>
    </submittedName>
</protein>
<evidence type="ECO:0000256" key="6">
    <source>
        <dbReference type="SAM" id="SignalP"/>
    </source>
</evidence>
<evidence type="ECO:0000256" key="5">
    <source>
        <dbReference type="SAM" id="MobiDB-lite"/>
    </source>
</evidence>
<gene>
    <name evidence="9" type="ORF">WRSd3_01369</name>
</gene>
<dbReference type="AlphaFoldDB" id="A0A090NY41"/>
<dbReference type="GO" id="GO:0019867">
    <property type="term" value="C:outer membrane"/>
    <property type="evidence" value="ECO:0007669"/>
    <property type="project" value="InterPro"/>
</dbReference>
<dbReference type="GO" id="GO:0009297">
    <property type="term" value="P:pilus assembly"/>
    <property type="evidence" value="ECO:0007669"/>
    <property type="project" value="InterPro"/>
</dbReference>
<proteinExistence type="predicted"/>
<dbReference type="PATRIC" id="fig|1401327.3.peg.1264"/>
<keyword evidence="3" id="KW-0472">Membrane</keyword>
<evidence type="ECO:0000256" key="3">
    <source>
        <dbReference type="ARBA" id="ARBA00023136"/>
    </source>
</evidence>
<evidence type="ECO:0000256" key="2">
    <source>
        <dbReference type="ARBA" id="ARBA00022729"/>
    </source>
</evidence>
<evidence type="ECO:0000313" key="10">
    <source>
        <dbReference type="Proteomes" id="UP000017944"/>
    </source>
</evidence>
<feature type="signal peptide" evidence="6">
    <location>
        <begin position="1"/>
        <end position="24"/>
    </location>
</feature>
<evidence type="ECO:0000259" key="8">
    <source>
        <dbReference type="Pfam" id="PF07655"/>
    </source>
</evidence>
<dbReference type="RefSeq" id="WP_001035565.1">
    <property type="nucleotide sequence ID" value="NZ_AXUT01000094.1"/>
</dbReference>
<evidence type="ECO:0000313" key="9">
    <source>
        <dbReference type="EMBL" id="ESU80603.1"/>
    </source>
</evidence>
<name>A0A090NY41_SHIDY</name>
<feature type="region of interest" description="Disordered" evidence="5">
    <location>
        <begin position="221"/>
        <end position="240"/>
    </location>
</feature>
<dbReference type="InterPro" id="IPR004846">
    <property type="entry name" value="T2SS/T3SS_dom"/>
</dbReference>
<comment type="caution">
    <text evidence="9">The sequence shown here is derived from an EMBL/GenBank/DDBJ whole genome shotgun (WGS) entry which is preliminary data.</text>
</comment>
<keyword evidence="2 6" id="KW-0732">Signal</keyword>
<feature type="domain" description="Secretin N-terminal" evidence="8">
    <location>
        <begin position="197"/>
        <end position="276"/>
    </location>
</feature>
<evidence type="ECO:0000259" key="7">
    <source>
        <dbReference type="Pfam" id="PF00263"/>
    </source>
</evidence>
<dbReference type="PROSITE" id="PS51257">
    <property type="entry name" value="PROKAR_LIPOPROTEIN"/>
    <property type="match status" value="1"/>
</dbReference>
<keyword evidence="4" id="KW-0175">Coiled coil</keyword>
<dbReference type="InterPro" id="IPR011514">
    <property type="entry name" value="Secretin_N_2"/>
</dbReference>
<dbReference type="PANTHER" id="PTHR30332">
    <property type="entry name" value="PROBABLE GENERAL SECRETION PATHWAY PROTEIN D"/>
    <property type="match status" value="1"/>
</dbReference>
<dbReference type="PANTHER" id="PTHR30332:SF24">
    <property type="entry name" value="SECRETIN GSPD-RELATED"/>
    <property type="match status" value="1"/>
</dbReference>
<reference evidence="9 10" key="1">
    <citation type="submission" date="2013-10" db="EMBL/GenBank/DDBJ databases">
        <title>Draft genomes and the virulence plasmids of Sd1617 vaccine constructs: WRSd3 and WRSd5.</title>
        <authorList>
            <person name="Aksomboon Vongsawan A."/>
            <person name="Venkatesan M.M."/>
            <person name="Vaisvil B."/>
            <person name="Emel G."/>
            <person name="Kepatral V."/>
            <person name="Sethabutr O."/>
            <person name="Serichantalergs O."/>
            <person name="Mason C."/>
        </authorList>
    </citation>
    <scope>NUCLEOTIDE SEQUENCE [LARGE SCALE GENOMIC DNA]</scope>
    <source>
        <strain evidence="9 10">WRSd3</strain>
    </source>
</reference>
<dbReference type="GO" id="GO:0009306">
    <property type="term" value="P:protein secretion"/>
    <property type="evidence" value="ECO:0007669"/>
    <property type="project" value="InterPro"/>
</dbReference>
<feature type="coiled-coil region" evidence="4">
    <location>
        <begin position="21"/>
        <end position="48"/>
    </location>
</feature>
<evidence type="ECO:0000256" key="4">
    <source>
        <dbReference type="SAM" id="Coils"/>
    </source>
</evidence>
<accession>A0A090NY41</accession>
<dbReference type="InterPro" id="IPR013359">
    <property type="entry name" value="Pilus_4B_PilN"/>
</dbReference>
<sequence length="539" mass="57534">MNKKLLAIMIAATLLQGCTSFRQAENTRKDAVAEQQRAREMIAELRNRTPVVKESPRQWINPRPVTDKNPGNAVPGCPIIINTRQSITLQQVAQRISQNCHIPVRITPDVQAYLSVTTSGSTQQIQGTVPPPDTGGMVPLAAIGSSDTTLPRLQGNTASLPELKASGLTSLLNAVASRLGISWRYDGSHITFYYLDTRTFPVTYMDSQVAYNATVVSGTMSSNGSSGGTASDAISGDASNTQTTTVDMKSALYQDVKNAVSSMLTPGIGRMFMSTGFITVTDTPQVLETVRTFIEKRNEEMKRQVVLNVEILSIRKTRNEQAGIDWNAVFSDRTLGLSLGSTFTSAASDTVTGGVSIVNGKLTGSKAFLKALSSQGDVSVVTRNSAVTKNLTPVPMQIANQQSYIESVTTDTTANVGSSTSLNAATITTGFNMTLLPFILPDSQTLQLLYSMSLSDKPVIENYESGGSKAQLPNVDLKTINQTVDLKSGQTVIISGFQQSGRRSGKQGVGTPGFFGLGGGINSENDDTILVVLITPNII</sequence>
<comment type="subcellular location">
    <subcellularLocation>
        <location evidence="1">Membrane</location>
    </subcellularLocation>
</comment>
<evidence type="ECO:0000256" key="1">
    <source>
        <dbReference type="ARBA" id="ARBA00004370"/>
    </source>
</evidence>
<dbReference type="Proteomes" id="UP000017944">
    <property type="component" value="Unassembled WGS sequence"/>
</dbReference>
<organism evidence="9 10">
    <name type="scientific">Shigella dysenteriae WRSd3</name>
    <dbReference type="NCBI Taxonomy" id="1401327"/>
    <lineage>
        <taxon>Bacteria</taxon>
        <taxon>Pseudomonadati</taxon>
        <taxon>Pseudomonadota</taxon>
        <taxon>Gammaproteobacteria</taxon>
        <taxon>Enterobacterales</taxon>
        <taxon>Enterobacteriaceae</taxon>
        <taxon>Shigella</taxon>
    </lineage>
</organism>
<feature type="chain" id="PRO_5001860642" evidence="6">
    <location>
        <begin position="25"/>
        <end position="539"/>
    </location>
</feature>
<feature type="compositionally biased region" description="Low complexity" evidence="5">
    <location>
        <begin position="221"/>
        <end position="231"/>
    </location>
</feature>
<keyword evidence="9" id="KW-0449">Lipoprotein</keyword>
<dbReference type="NCBIfam" id="TIGR02520">
    <property type="entry name" value="pilus_B_mal_scr"/>
    <property type="match status" value="1"/>
</dbReference>
<dbReference type="EMBL" id="AXUT01000094">
    <property type="protein sequence ID" value="ESU80603.1"/>
    <property type="molecule type" value="Genomic_DNA"/>
</dbReference>
<dbReference type="Pfam" id="PF07655">
    <property type="entry name" value="Secretin_N_2"/>
    <property type="match status" value="1"/>
</dbReference>
<feature type="domain" description="Type II/III secretion system secretin-like" evidence="7">
    <location>
        <begin position="371"/>
        <end position="539"/>
    </location>
</feature>
<dbReference type="Pfam" id="PF00263">
    <property type="entry name" value="Secretin"/>
    <property type="match status" value="1"/>
</dbReference>